<dbReference type="GeneID" id="67030719"/>
<dbReference type="GO" id="GO:0004601">
    <property type="term" value="F:peroxidase activity"/>
    <property type="evidence" value="ECO:0007669"/>
    <property type="project" value="UniProtKB-KW"/>
</dbReference>
<dbReference type="InterPro" id="IPR006314">
    <property type="entry name" value="Dyp_peroxidase"/>
</dbReference>
<evidence type="ECO:0000256" key="8">
    <source>
        <dbReference type="ARBA" id="ARBA00022989"/>
    </source>
</evidence>
<keyword evidence="9" id="KW-0560">Oxidoreductase</keyword>
<dbReference type="Proteomes" id="UP000650533">
    <property type="component" value="Chromosome 10"/>
</dbReference>
<dbReference type="InterPro" id="IPR011008">
    <property type="entry name" value="Dimeric_a/b-barrel"/>
</dbReference>
<dbReference type="PROSITE" id="PS51404">
    <property type="entry name" value="DYP_PEROXIDASE"/>
    <property type="match status" value="1"/>
</dbReference>
<dbReference type="PANTHER" id="PTHR31645">
    <property type="entry name" value="OLIGOPEPTIDE TRANSPORTER YGL114W-RELATED"/>
    <property type="match status" value="1"/>
</dbReference>
<feature type="transmembrane region" description="Helical" evidence="13">
    <location>
        <begin position="379"/>
        <end position="405"/>
    </location>
</feature>
<dbReference type="GO" id="GO:0020037">
    <property type="term" value="F:heme binding"/>
    <property type="evidence" value="ECO:0007669"/>
    <property type="project" value="InterPro"/>
</dbReference>
<dbReference type="NCBIfam" id="TIGR00728">
    <property type="entry name" value="OPT_sfam"/>
    <property type="match status" value="1"/>
</dbReference>
<organism evidence="14 15">
    <name type="scientific">Rhizoctonia solani</name>
    <dbReference type="NCBI Taxonomy" id="456999"/>
    <lineage>
        <taxon>Eukaryota</taxon>
        <taxon>Fungi</taxon>
        <taxon>Dikarya</taxon>
        <taxon>Basidiomycota</taxon>
        <taxon>Agaricomycotina</taxon>
        <taxon>Agaricomycetes</taxon>
        <taxon>Cantharellales</taxon>
        <taxon>Ceratobasidiaceae</taxon>
        <taxon>Rhizoctonia</taxon>
    </lineage>
</organism>
<keyword evidence="8 13" id="KW-1133">Transmembrane helix</keyword>
<dbReference type="RefSeq" id="XP_043183641.1">
    <property type="nucleotide sequence ID" value="XM_043328256.1"/>
</dbReference>
<dbReference type="PANTHER" id="PTHR31645:SF3">
    <property type="entry name" value="OLIGOPEPTIDE TRANSPORTER"/>
    <property type="match status" value="1"/>
</dbReference>
<feature type="transmembrane region" description="Helical" evidence="13">
    <location>
        <begin position="670"/>
        <end position="696"/>
    </location>
</feature>
<feature type="transmembrane region" description="Helical" evidence="13">
    <location>
        <begin position="323"/>
        <end position="343"/>
    </location>
</feature>
<feature type="compositionally biased region" description="Basic and acidic residues" evidence="12">
    <location>
        <begin position="426"/>
        <end position="438"/>
    </location>
</feature>
<dbReference type="Pfam" id="PF03169">
    <property type="entry name" value="OPT"/>
    <property type="match status" value="1"/>
</dbReference>
<evidence type="ECO:0000256" key="9">
    <source>
        <dbReference type="ARBA" id="ARBA00023002"/>
    </source>
</evidence>
<dbReference type="SUPFAM" id="SSF54909">
    <property type="entry name" value="Dimeric alpha+beta barrel"/>
    <property type="match status" value="1"/>
</dbReference>
<evidence type="ECO:0000256" key="2">
    <source>
        <dbReference type="ARBA" id="ARBA00004141"/>
    </source>
</evidence>
<reference evidence="14" key="1">
    <citation type="submission" date="2020-05" db="EMBL/GenBank/DDBJ databases">
        <title>Evolutionary and genomic comparisons of hybrid uninucleate and nonhybrid Rhizoctonia fungi.</title>
        <authorList>
            <person name="Li C."/>
            <person name="Chen X."/>
        </authorList>
    </citation>
    <scope>NUCLEOTIDE SEQUENCE</scope>
    <source>
        <strain evidence="14">AG-1 IA</strain>
    </source>
</reference>
<sequence>MRPVRTSASSRAIPSASPHHLTMVHAQVDATREGIEANPPVAVMSTVESGAPLAQVPSIVGAYREDGQIAIVNDGSPFPVDPNLPEETAQLTWRAVIIGSLLGLIVGASNVYLGLKTGFTFGAGLFGAIFGFAIIKPLSHVLPEKLGGGYFGPKENAVVQTAATSAGSLTGLFVAAVPAMYHLGLMKTPKEDIGRLFTLTIITAFYGLFFAIPLRKYYILKQRLVFPSPTATAFTIRSLHDTTTPAARIAAAKKIKILAISFVGSLTFKTVSQYAPGILWDWHIFWWLYTWGWKGIISAESWGWVIELTPAFFGAGMLSGLNASWSFMLGSILAWGVIGPVLVKQGKAFGVPQDETIPGWMAYTSMSSKDYINRPSPRYWLLWPGVFLMVCYSFAEIAFSAPIFWSAMKSAYRDARYKLRETQARRKGQEFNEPKPEGYEAMEDPAPPHEQVPVWAWVTGLALSIVATLVVGHFQFHLDAGVGIVSLLLAFLFAFIGVQSSGTTDVNPVGVIAKASQLVIGGITKAQGIPLKEAQLANLVAGSVAGQAASHAVDMTGDLKTGHLLRASPAAMFWSQIAGSFIGIWLSVGLFVLFATAYPCLTDLEIPCTSFGMPAVSAWRSVTIAVTAPTLPIPHSSGMCAIALGIAAAATVVVKHLWIPQKYHKWIPNWNGIGLGFVVPQTYYPIAMIVGAHVAYTWESRRPKSAEIWIFALAAGLIAGEGMGGVLSALLTIVKKNEHFGWRDGISQPFVEGYTTDKYQTGQTKIPPDVALKDGVIGHENQANAAKLFGSRLFGRWPSGTPLEKQPAEDRGVPEDELNSFDYKKVKSPNCPFAAHIRKTNPRNDLPGNFTVNSSIVRAGIPYGEEIKEDSQEKRENRTIIDRGLAFVAYQSIIKEGFIEQQKQWANNPDFPPNPLHEIVPGFDGIIGQNNKPGDARVRNGIDGLKISKDFVHPRAGCYFFVPSIPALHEYFSG</sequence>
<comment type="subcellular location">
    <subcellularLocation>
        <location evidence="2">Membrane</location>
        <topology evidence="2">Multi-pass membrane protein</topology>
    </subcellularLocation>
</comment>
<evidence type="ECO:0000256" key="10">
    <source>
        <dbReference type="ARBA" id="ARBA00023004"/>
    </source>
</evidence>
<feature type="transmembrane region" description="Helical" evidence="13">
    <location>
        <begin position="708"/>
        <end position="734"/>
    </location>
</feature>
<name>A0A8H8P0Q2_9AGAM</name>
<comment type="cofactor">
    <cofactor evidence="1">
        <name>heme b</name>
        <dbReference type="ChEBI" id="CHEBI:60344"/>
    </cofactor>
</comment>
<dbReference type="InterPro" id="IPR045035">
    <property type="entry name" value="YSL-like"/>
</dbReference>
<feature type="transmembrane region" description="Helical" evidence="13">
    <location>
        <begin position="158"/>
        <end position="181"/>
    </location>
</feature>
<evidence type="ECO:0000256" key="13">
    <source>
        <dbReference type="SAM" id="Phobius"/>
    </source>
</evidence>
<keyword evidence="10" id="KW-0408">Iron</keyword>
<keyword evidence="7" id="KW-0479">Metal-binding</keyword>
<gene>
    <name evidence="14" type="ORF">RhiXN_08440</name>
</gene>
<dbReference type="AlphaFoldDB" id="A0A8H8P0Q2"/>
<keyword evidence="6 13" id="KW-0812">Transmembrane</keyword>
<accession>A0A8H8P0Q2</accession>
<comment type="similarity">
    <text evidence="3">Belongs to the oligopeptide OPT transporter family.</text>
</comment>
<evidence type="ECO:0000256" key="7">
    <source>
        <dbReference type="ARBA" id="ARBA00022723"/>
    </source>
</evidence>
<feature type="transmembrane region" description="Helical" evidence="13">
    <location>
        <begin position="91"/>
        <end position="113"/>
    </location>
</feature>
<dbReference type="GO" id="GO:0000329">
    <property type="term" value="C:fungal-type vacuole membrane"/>
    <property type="evidence" value="ECO:0007669"/>
    <property type="project" value="TreeGrafter"/>
</dbReference>
<feature type="transmembrane region" description="Helical" evidence="13">
    <location>
        <begin position="119"/>
        <end position="138"/>
    </location>
</feature>
<keyword evidence="5" id="KW-0575">Peroxidase</keyword>
<evidence type="ECO:0000256" key="6">
    <source>
        <dbReference type="ARBA" id="ARBA00022692"/>
    </source>
</evidence>
<dbReference type="GO" id="GO:0046872">
    <property type="term" value="F:metal ion binding"/>
    <property type="evidence" value="ECO:0007669"/>
    <property type="project" value="UniProtKB-KW"/>
</dbReference>
<feature type="transmembrane region" description="Helical" evidence="13">
    <location>
        <begin position="636"/>
        <end position="658"/>
    </location>
</feature>
<dbReference type="GO" id="GO:0035673">
    <property type="term" value="F:oligopeptide transmembrane transporter activity"/>
    <property type="evidence" value="ECO:0007669"/>
    <property type="project" value="InterPro"/>
</dbReference>
<dbReference type="KEGG" id="rsx:RhiXN_08440"/>
<protein>
    <submittedName>
        <fullName evidence="14">OPT oligopeptide transporter protein</fullName>
    </submittedName>
</protein>
<evidence type="ECO:0000313" key="14">
    <source>
        <dbReference type="EMBL" id="QRW23404.1"/>
    </source>
</evidence>
<feature type="transmembrane region" description="Helical" evidence="13">
    <location>
        <begin position="257"/>
        <end position="280"/>
    </location>
</feature>
<evidence type="ECO:0000256" key="5">
    <source>
        <dbReference type="ARBA" id="ARBA00022559"/>
    </source>
</evidence>
<keyword evidence="4" id="KW-0813">Transport</keyword>
<evidence type="ECO:0000313" key="15">
    <source>
        <dbReference type="Proteomes" id="UP000650533"/>
    </source>
</evidence>
<dbReference type="EMBL" id="CP059667">
    <property type="protein sequence ID" value="QRW23404.1"/>
    <property type="molecule type" value="Genomic_DNA"/>
</dbReference>
<feature type="transmembrane region" description="Helical" evidence="13">
    <location>
        <begin position="193"/>
        <end position="214"/>
    </location>
</feature>
<feature type="transmembrane region" description="Helical" evidence="13">
    <location>
        <begin position="478"/>
        <end position="498"/>
    </location>
</feature>
<keyword evidence="11 13" id="KW-0472">Membrane</keyword>
<dbReference type="InterPro" id="IPR004813">
    <property type="entry name" value="OPT"/>
</dbReference>
<feature type="transmembrane region" description="Helical" evidence="13">
    <location>
        <begin position="454"/>
        <end position="471"/>
    </location>
</feature>
<evidence type="ECO:0000256" key="3">
    <source>
        <dbReference type="ARBA" id="ARBA00008807"/>
    </source>
</evidence>
<evidence type="ECO:0000256" key="12">
    <source>
        <dbReference type="SAM" id="MobiDB-lite"/>
    </source>
</evidence>
<proteinExistence type="inferred from homology"/>
<evidence type="ECO:0000256" key="1">
    <source>
        <dbReference type="ARBA" id="ARBA00001970"/>
    </source>
</evidence>
<feature type="region of interest" description="Disordered" evidence="12">
    <location>
        <begin position="426"/>
        <end position="445"/>
    </location>
</feature>
<evidence type="ECO:0000256" key="4">
    <source>
        <dbReference type="ARBA" id="ARBA00022448"/>
    </source>
</evidence>
<feature type="transmembrane region" description="Helical" evidence="13">
    <location>
        <begin position="573"/>
        <end position="598"/>
    </location>
</feature>
<evidence type="ECO:0000256" key="11">
    <source>
        <dbReference type="ARBA" id="ARBA00023136"/>
    </source>
</evidence>